<evidence type="ECO:0000313" key="2">
    <source>
        <dbReference type="EMBL" id="SDP00757.1"/>
    </source>
</evidence>
<reference evidence="3" key="1">
    <citation type="submission" date="2016-10" db="EMBL/GenBank/DDBJ databases">
        <authorList>
            <person name="Varghese N."/>
            <person name="Submissions S."/>
        </authorList>
    </citation>
    <scope>NUCLEOTIDE SEQUENCE [LARGE SCALE GENOMIC DNA]</scope>
    <source>
        <strain evidence="3">CGMCC 1.3703</strain>
    </source>
</reference>
<protein>
    <recommendedName>
        <fullName evidence="4">Membrane protein YszA</fullName>
    </recommendedName>
</protein>
<keyword evidence="3" id="KW-1185">Reference proteome</keyword>
<dbReference type="RefSeq" id="WP_089652686.1">
    <property type="nucleotide sequence ID" value="NZ_FNIZ01000010.1"/>
</dbReference>
<evidence type="ECO:0000256" key="1">
    <source>
        <dbReference type="SAM" id="Phobius"/>
    </source>
</evidence>
<evidence type="ECO:0008006" key="4">
    <source>
        <dbReference type="Google" id="ProtNLM"/>
    </source>
</evidence>
<gene>
    <name evidence="2" type="ORF">SAMN05421677_11088</name>
</gene>
<dbReference type="AlphaFoldDB" id="A0A1H0P6Q0"/>
<dbReference type="EMBL" id="FNIZ01000010">
    <property type="protein sequence ID" value="SDP00757.1"/>
    <property type="molecule type" value="Genomic_DNA"/>
</dbReference>
<keyword evidence="1" id="KW-0472">Membrane</keyword>
<keyword evidence="1" id="KW-0812">Transmembrane</keyword>
<accession>A0A1H0P6Q0</accession>
<feature type="transmembrane region" description="Helical" evidence="1">
    <location>
        <begin position="36"/>
        <end position="57"/>
    </location>
</feature>
<dbReference type="Proteomes" id="UP000198860">
    <property type="component" value="Unassembled WGS sequence"/>
</dbReference>
<keyword evidence="1" id="KW-1133">Transmembrane helix</keyword>
<organism evidence="2 3">
    <name type="scientific">Halobacillus aidingensis</name>
    <dbReference type="NCBI Taxonomy" id="240303"/>
    <lineage>
        <taxon>Bacteria</taxon>
        <taxon>Bacillati</taxon>
        <taxon>Bacillota</taxon>
        <taxon>Bacilli</taxon>
        <taxon>Bacillales</taxon>
        <taxon>Bacillaceae</taxon>
        <taxon>Halobacillus</taxon>
    </lineage>
</organism>
<proteinExistence type="predicted"/>
<dbReference type="STRING" id="240303.SAMN05421677_11088"/>
<name>A0A1H0P6Q0_HALAD</name>
<dbReference type="OrthoDB" id="2456214at2"/>
<sequence>MSRLYRYRLPPWCRTWLFVIEKSLLPIVIFQALRTIIFPTTFDIFLLGLVLGLYLAFKYKWI</sequence>
<evidence type="ECO:0000313" key="3">
    <source>
        <dbReference type="Proteomes" id="UP000198860"/>
    </source>
</evidence>
<dbReference type="GeneID" id="78008372"/>